<dbReference type="InterPro" id="IPR011330">
    <property type="entry name" value="Glyco_hydro/deAcase_b/a-brl"/>
</dbReference>
<keyword evidence="5 6" id="KW-0326">Glycosidase</keyword>
<gene>
    <name evidence="10" type="ORF">I5M32_04775</name>
</gene>
<comment type="similarity">
    <text evidence="1">Belongs to the glycosyltransferase 2 family.</text>
</comment>
<reference evidence="10 11" key="1">
    <citation type="submission" date="2020-12" db="EMBL/GenBank/DDBJ databases">
        <title>Bacterial novel species Pedobacter sp. SD-b isolated from soil.</title>
        <authorList>
            <person name="Jung H.-Y."/>
        </authorList>
    </citation>
    <scope>NUCLEOTIDE SEQUENCE [LARGE SCALE GENOMIC DNA]</scope>
    <source>
        <strain evidence="10 11">SD-b</strain>
    </source>
</reference>
<sequence length="1134" mass="128409">MHSKQIFQTPSTNRWKRFKWVSRILFLAILISIVCVIITIASKKYPSLPDLSKAYNSYSIKNVALIKKSTKYKEFKVAKGKLVQLKKDRELYKKLHPNNLNRVNFGFFVDWDAQSYTSLSDHIDKLDMIIPEFFFVKKDSDQLTAKIDYDVIKTVKKNHKKILASVKNYINSNWDGAAVRRIILSPAHSAQFIDNLVYQLKKYRLDGVNIDFEELNLSSDEPLINFQKQLYETLHKNGLTVTQDISPDNEDYNVKELAKYNDYIFLMAYDQHTELSNPGDISHQDWVEEKLDKICREIPSSKVVLAIAGYGFDWPENGVGINMTYQTAISNAQQYQAKVVFDPLSANLHYNYTDNHQTKHEVYFTDAATNFNIMRKADDWGVGGIALWRLGSEDPRLWKFFRRDLSIEALNKQNYNGDELSKVELNDRINYTGDGEILDLVTTPKEGKLTLKIDSATKTIIDQHYVSLPTKYVINKFGQADKKIILTFDDGPDPVYTPQILSILKKEKVPATFFMVGIMAENNIPLVKAVYDAGYEIGNHTFFHPDLSKVSQARVVFELNATRKLIECITGKSTVLFRAPFNADAEPQVRAEVLPVAQSRAENYINVGESIDPQDWKPGITADEIVSQVIAQKHNGSIILLHDAGGDRSQTVEALPRIIDYFKKNGYQFITVADILGKTKAEVMPAVADDADSGLIGEADSLFVSSFFYGNKILYSVFLLSIFLAMIRLLIITVLALKKYRKEKKAPKNSNPSYPPVSILIPAYNEEVTAVKTIDSLLALDYPELELLFIDDGSKDKTLEVIKKAFGNNDKVKILSKTNGGKASALNYGISLSKHDFIVCIDADTQLNKDAIKNLLKGFELEDIAAIAGTVKVGNETNFLTKWQSIEYITSQNLDRRAFDVLNSITVIPGAIGAFRKKVLQEVGGFTSDTLAEDCDLTMRILKAGYIVKNCTTAIAYTEAPETFDMFLKQRFRWSYGVMQSFWKNRNALLNKKYGYFGMIGMPNILIFQIILPLFAPLADLFMLGAIVSGVWNLIDLGALNWAAIQSTFSLGTSFGQVVFYYILFVVVDLIFACFAFKIEKEPLKKLLYIIPQRFVWRQLMYYVLFKSLRKALKGEMSGWGALTRTGNVKARPN</sequence>
<evidence type="ECO:0000313" key="10">
    <source>
        <dbReference type="EMBL" id="MBK0382267.1"/>
    </source>
</evidence>
<keyword evidence="4 6" id="KW-0378">Hydrolase</keyword>
<keyword evidence="7" id="KW-0472">Membrane</keyword>
<dbReference type="SMART" id="SM00636">
    <property type="entry name" value="Glyco_18"/>
    <property type="match status" value="1"/>
</dbReference>
<feature type="domain" description="GH18" evidence="9">
    <location>
        <begin position="102"/>
        <end position="408"/>
    </location>
</feature>
<dbReference type="PROSITE" id="PS51910">
    <property type="entry name" value="GH18_2"/>
    <property type="match status" value="1"/>
</dbReference>
<dbReference type="Gene3D" id="3.90.550.10">
    <property type="entry name" value="Spore Coat Polysaccharide Biosynthesis Protein SpsA, Chain A"/>
    <property type="match status" value="1"/>
</dbReference>
<evidence type="ECO:0000259" key="9">
    <source>
        <dbReference type="PROSITE" id="PS51910"/>
    </source>
</evidence>
<accession>A0ABS1BHA8</accession>
<dbReference type="InterPro" id="IPR029044">
    <property type="entry name" value="Nucleotide-diphossugar_trans"/>
</dbReference>
<dbReference type="InterPro" id="IPR001223">
    <property type="entry name" value="Glyco_hydro18_cat"/>
</dbReference>
<keyword evidence="11" id="KW-1185">Reference proteome</keyword>
<dbReference type="InterPro" id="IPR011583">
    <property type="entry name" value="Chitinase_II/V-like_cat"/>
</dbReference>
<name>A0ABS1BHA8_9SPHI</name>
<evidence type="ECO:0000259" key="8">
    <source>
        <dbReference type="PROSITE" id="PS51677"/>
    </source>
</evidence>
<dbReference type="EMBL" id="JAEHFY010000005">
    <property type="protein sequence ID" value="MBK0382267.1"/>
    <property type="molecule type" value="Genomic_DNA"/>
</dbReference>
<feature type="transmembrane region" description="Helical" evidence="7">
    <location>
        <begin position="20"/>
        <end position="41"/>
    </location>
</feature>
<dbReference type="InterPro" id="IPR001579">
    <property type="entry name" value="Glyco_hydro_18_chit_AS"/>
</dbReference>
<dbReference type="PROSITE" id="PS51677">
    <property type="entry name" value="NODB"/>
    <property type="match status" value="1"/>
</dbReference>
<dbReference type="PROSITE" id="PS01095">
    <property type="entry name" value="GH18_1"/>
    <property type="match status" value="1"/>
</dbReference>
<dbReference type="Proteomes" id="UP000660024">
    <property type="component" value="Unassembled WGS sequence"/>
</dbReference>
<dbReference type="SUPFAM" id="SSF51445">
    <property type="entry name" value="(Trans)glycosidases"/>
    <property type="match status" value="1"/>
</dbReference>
<keyword evidence="3" id="KW-0808">Transferase</keyword>
<dbReference type="Gene3D" id="3.20.20.370">
    <property type="entry name" value="Glycoside hydrolase/deacetylase"/>
    <property type="match status" value="1"/>
</dbReference>
<dbReference type="CDD" id="cd06423">
    <property type="entry name" value="CESA_like"/>
    <property type="match status" value="1"/>
</dbReference>
<evidence type="ECO:0000313" key="11">
    <source>
        <dbReference type="Proteomes" id="UP000660024"/>
    </source>
</evidence>
<feature type="transmembrane region" description="Helical" evidence="7">
    <location>
        <begin position="713"/>
        <end position="737"/>
    </location>
</feature>
<protein>
    <submittedName>
        <fullName evidence="10">Glycosyltransferase</fullName>
    </submittedName>
</protein>
<keyword evidence="7" id="KW-1133">Transmembrane helix</keyword>
<dbReference type="Pfam" id="PF00704">
    <property type="entry name" value="Glyco_hydro_18"/>
    <property type="match status" value="1"/>
</dbReference>
<dbReference type="PANTHER" id="PTHR43630">
    <property type="entry name" value="POLY-BETA-1,6-N-ACETYL-D-GLUCOSAMINE SYNTHASE"/>
    <property type="match status" value="1"/>
</dbReference>
<feature type="transmembrane region" description="Helical" evidence="7">
    <location>
        <begin position="1059"/>
        <end position="1077"/>
    </location>
</feature>
<evidence type="ECO:0000256" key="3">
    <source>
        <dbReference type="ARBA" id="ARBA00022679"/>
    </source>
</evidence>
<dbReference type="Gene3D" id="3.20.20.80">
    <property type="entry name" value="Glycosidases"/>
    <property type="match status" value="1"/>
</dbReference>
<dbReference type="Gene3D" id="3.10.50.10">
    <property type="match status" value="1"/>
</dbReference>
<feature type="transmembrane region" description="Helical" evidence="7">
    <location>
        <begin position="994"/>
        <end position="1016"/>
    </location>
</feature>
<dbReference type="InterPro" id="IPR002509">
    <property type="entry name" value="NODB_dom"/>
</dbReference>
<evidence type="ECO:0000256" key="7">
    <source>
        <dbReference type="SAM" id="Phobius"/>
    </source>
</evidence>
<dbReference type="InterPro" id="IPR017853">
    <property type="entry name" value="GH"/>
</dbReference>
<dbReference type="InterPro" id="IPR001173">
    <property type="entry name" value="Glyco_trans_2-like"/>
</dbReference>
<dbReference type="SUPFAM" id="SSF53448">
    <property type="entry name" value="Nucleotide-diphospho-sugar transferases"/>
    <property type="match status" value="1"/>
</dbReference>
<dbReference type="PANTHER" id="PTHR43630:SF1">
    <property type="entry name" value="POLY-BETA-1,6-N-ACETYL-D-GLUCOSAMINE SYNTHASE"/>
    <property type="match status" value="1"/>
</dbReference>
<evidence type="ECO:0000256" key="4">
    <source>
        <dbReference type="ARBA" id="ARBA00022801"/>
    </source>
</evidence>
<keyword evidence="7" id="KW-0812">Transmembrane</keyword>
<dbReference type="SUPFAM" id="SSF88713">
    <property type="entry name" value="Glycoside hydrolase/deacetylase"/>
    <property type="match status" value="1"/>
</dbReference>
<evidence type="ECO:0000256" key="2">
    <source>
        <dbReference type="ARBA" id="ARBA00022676"/>
    </source>
</evidence>
<evidence type="ECO:0000256" key="6">
    <source>
        <dbReference type="RuleBase" id="RU000489"/>
    </source>
</evidence>
<dbReference type="InterPro" id="IPR029070">
    <property type="entry name" value="Chitinase_insertion_sf"/>
</dbReference>
<keyword evidence="2" id="KW-0328">Glycosyltransferase</keyword>
<evidence type="ECO:0000256" key="1">
    <source>
        <dbReference type="ARBA" id="ARBA00006739"/>
    </source>
</evidence>
<evidence type="ECO:0000256" key="5">
    <source>
        <dbReference type="ARBA" id="ARBA00023295"/>
    </source>
</evidence>
<comment type="caution">
    <text evidence="10">The sequence shown here is derived from an EMBL/GenBank/DDBJ whole genome shotgun (WGS) entry which is preliminary data.</text>
</comment>
<organism evidence="10 11">
    <name type="scientific">Pedobacter segetis</name>
    <dbReference type="NCBI Taxonomy" id="2793069"/>
    <lineage>
        <taxon>Bacteria</taxon>
        <taxon>Pseudomonadati</taxon>
        <taxon>Bacteroidota</taxon>
        <taxon>Sphingobacteriia</taxon>
        <taxon>Sphingobacteriales</taxon>
        <taxon>Sphingobacteriaceae</taxon>
        <taxon>Pedobacter</taxon>
    </lineage>
</organism>
<feature type="domain" description="NodB homology" evidence="8">
    <location>
        <begin position="482"/>
        <end position="670"/>
    </location>
</feature>
<dbReference type="Pfam" id="PF01522">
    <property type="entry name" value="Polysacc_deac_1"/>
    <property type="match status" value="1"/>
</dbReference>
<dbReference type="RefSeq" id="WP_200585049.1">
    <property type="nucleotide sequence ID" value="NZ_JAEHFY010000005.1"/>
</dbReference>
<dbReference type="Pfam" id="PF00535">
    <property type="entry name" value="Glycos_transf_2"/>
    <property type="match status" value="1"/>
</dbReference>
<dbReference type="CDD" id="cd10962">
    <property type="entry name" value="CE4_GT2-like"/>
    <property type="match status" value="1"/>
</dbReference>
<proteinExistence type="inferred from homology"/>